<protein>
    <submittedName>
        <fullName evidence="2">Enoyl-CoA hydratase</fullName>
    </submittedName>
</protein>
<dbReference type="InterPro" id="IPR001753">
    <property type="entry name" value="Enoyl-CoA_hydra/iso"/>
</dbReference>
<dbReference type="EMBL" id="PGTO01000001">
    <property type="protein sequence ID" value="RAU23954.1"/>
    <property type="molecule type" value="Genomic_DNA"/>
</dbReference>
<evidence type="ECO:0000313" key="2">
    <source>
        <dbReference type="EMBL" id="RAU23954.1"/>
    </source>
</evidence>
<dbReference type="Gene3D" id="1.10.12.10">
    <property type="entry name" value="Lyase 2-enoyl-coa Hydratase, Chain A, domain 2"/>
    <property type="match status" value="1"/>
</dbReference>
<sequence length="260" mass="27346">MTEALHVKISGAIATLTLGRPEVHNAIDAQLAGNLTQAFQKIGVAEAVRVVVIQARGPSFCAGIDLSWLQSTTDRDAAEIQRDAAQLAMMFDAIDRCPKPVVAMVQGATLGGGAGLVAAADIAIAAEEASFALSEVRLGLAPSLHAPYVAAAIGSRACRRYMVTGERFDAREALRLGLVHGIVAADKLDAARDHIVEACLKGGPKAQAAAKELIRVIDDSPMGPDLLRYTATHFSDLRGSEEGREGLAAFAEKRKPGWTV</sequence>
<organism evidence="2 3">
    <name type="scientific">Paramagnetospirillum kuznetsovii</name>
    <dbReference type="NCBI Taxonomy" id="2053833"/>
    <lineage>
        <taxon>Bacteria</taxon>
        <taxon>Pseudomonadati</taxon>
        <taxon>Pseudomonadota</taxon>
        <taxon>Alphaproteobacteria</taxon>
        <taxon>Rhodospirillales</taxon>
        <taxon>Magnetospirillaceae</taxon>
        <taxon>Paramagnetospirillum</taxon>
    </lineage>
</organism>
<dbReference type="SUPFAM" id="SSF52096">
    <property type="entry name" value="ClpP/crotonase"/>
    <property type="match status" value="1"/>
</dbReference>
<dbReference type="GO" id="GO:0003824">
    <property type="term" value="F:catalytic activity"/>
    <property type="evidence" value="ECO:0007669"/>
    <property type="project" value="UniProtKB-ARBA"/>
</dbReference>
<comment type="similarity">
    <text evidence="1">Belongs to the enoyl-CoA hydratase/isomerase family.</text>
</comment>
<reference evidence="2 3" key="1">
    <citation type="submission" date="2017-11" db="EMBL/GenBank/DDBJ databases">
        <title>Draft genome sequence of magnetotactic bacterium Magnetospirillum kuznetsovii LBB-42.</title>
        <authorList>
            <person name="Grouzdev D.S."/>
            <person name="Rysina M.S."/>
            <person name="Baslerov R.V."/>
            <person name="Koziaeva V."/>
        </authorList>
    </citation>
    <scope>NUCLEOTIDE SEQUENCE [LARGE SCALE GENOMIC DNA]</scope>
    <source>
        <strain evidence="2 3">LBB-42</strain>
    </source>
</reference>
<dbReference type="InterPro" id="IPR014748">
    <property type="entry name" value="Enoyl-CoA_hydra_C"/>
</dbReference>
<keyword evidence="3" id="KW-1185">Reference proteome</keyword>
<dbReference type="Gene3D" id="3.90.226.10">
    <property type="entry name" value="2-enoyl-CoA Hydratase, Chain A, domain 1"/>
    <property type="match status" value="1"/>
</dbReference>
<dbReference type="OrthoDB" id="9795613at2"/>
<dbReference type="RefSeq" id="WP_112142187.1">
    <property type="nucleotide sequence ID" value="NZ_PGTO01000001.1"/>
</dbReference>
<dbReference type="CDD" id="cd06558">
    <property type="entry name" value="crotonase-like"/>
    <property type="match status" value="1"/>
</dbReference>
<evidence type="ECO:0000313" key="3">
    <source>
        <dbReference type="Proteomes" id="UP000251075"/>
    </source>
</evidence>
<dbReference type="PANTHER" id="PTHR42964:SF1">
    <property type="entry name" value="POLYKETIDE BIOSYNTHESIS ENOYL-COA HYDRATASE PKSH-RELATED"/>
    <property type="match status" value="1"/>
</dbReference>
<evidence type="ECO:0000256" key="1">
    <source>
        <dbReference type="ARBA" id="ARBA00005254"/>
    </source>
</evidence>
<gene>
    <name evidence="2" type="ORF">CU669_02465</name>
</gene>
<dbReference type="PANTHER" id="PTHR42964">
    <property type="entry name" value="ENOYL-COA HYDRATASE"/>
    <property type="match status" value="1"/>
</dbReference>
<comment type="caution">
    <text evidence="2">The sequence shown here is derived from an EMBL/GenBank/DDBJ whole genome shotgun (WGS) entry which is preliminary data.</text>
</comment>
<dbReference type="InterPro" id="IPR029045">
    <property type="entry name" value="ClpP/crotonase-like_dom_sf"/>
</dbReference>
<dbReference type="InterPro" id="IPR051683">
    <property type="entry name" value="Enoyl-CoA_Hydratase/Isomerase"/>
</dbReference>
<dbReference type="Proteomes" id="UP000251075">
    <property type="component" value="Unassembled WGS sequence"/>
</dbReference>
<dbReference type="AlphaFoldDB" id="A0A364P3Q9"/>
<dbReference type="Pfam" id="PF00378">
    <property type="entry name" value="ECH_1"/>
    <property type="match status" value="1"/>
</dbReference>
<proteinExistence type="inferred from homology"/>
<name>A0A364P3Q9_9PROT</name>
<accession>A0A364P3Q9</accession>